<dbReference type="Proteomes" id="UP000286862">
    <property type="component" value="Unassembled WGS sequence"/>
</dbReference>
<keyword evidence="1" id="KW-0732">Signal</keyword>
<feature type="domain" description="SH3b" evidence="2">
    <location>
        <begin position="28"/>
        <end position="93"/>
    </location>
</feature>
<evidence type="ECO:0000313" key="6">
    <source>
        <dbReference type="Proteomes" id="UP000286862"/>
    </source>
</evidence>
<dbReference type="PANTHER" id="PTHR34408:SF1">
    <property type="entry name" value="GLYCOSYL HYDROLASE FAMILY 19 DOMAIN-CONTAINING PROTEIN HI_1415"/>
    <property type="match status" value="1"/>
</dbReference>
<reference evidence="6 7" key="1">
    <citation type="submission" date="2017-01" db="EMBL/GenBank/DDBJ databases">
        <title>The cable genome- insights into the physiology and evolution of filamentous bacteria capable of sulfide oxidation via long distance electron transfer.</title>
        <authorList>
            <person name="Schreiber L."/>
            <person name="Bjerg J.T."/>
            <person name="Boggild A."/>
            <person name="Van De Vossenberg J."/>
            <person name="Meysman F."/>
            <person name="Nielsen L.P."/>
            <person name="Schramm A."/>
            <person name="Kjeldsen K.U."/>
        </authorList>
    </citation>
    <scope>NUCLEOTIDE SEQUENCE [LARGE SCALE GENOMIC DNA]</scope>
    <source>
        <strain evidence="3">A2</strain>
        <strain evidence="4">A3</strain>
        <strain evidence="5">A5</strain>
    </source>
</reference>
<dbReference type="EMBL" id="MTKQ01000090">
    <property type="protein sequence ID" value="RWX48477.1"/>
    <property type="molecule type" value="Genomic_DNA"/>
</dbReference>
<dbReference type="PANTHER" id="PTHR34408">
    <property type="entry name" value="FAMILY PROTEIN, PUTATIVE-RELATED"/>
    <property type="match status" value="1"/>
</dbReference>
<dbReference type="Proteomes" id="UP000287615">
    <property type="component" value="Unassembled WGS sequence"/>
</dbReference>
<dbReference type="InterPro" id="IPR052354">
    <property type="entry name" value="Cell_Wall_Dynamics_Protein"/>
</dbReference>
<dbReference type="PROSITE" id="PS51781">
    <property type="entry name" value="SH3B"/>
    <property type="match status" value="1"/>
</dbReference>
<comment type="caution">
    <text evidence="3">The sequence shown here is derived from an EMBL/GenBank/DDBJ whole genome shotgun (WGS) entry which is preliminary data.</text>
</comment>
<feature type="signal peptide" evidence="1">
    <location>
        <begin position="1"/>
        <end position="29"/>
    </location>
</feature>
<evidence type="ECO:0000313" key="3">
    <source>
        <dbReference type="EMBL" id="RWX48477.1"/>
    </source>
</evidence>
<dbReference type="SMART" id="SM00287">
    <property type="entry name" value="SH3b"/>
    <property type="match status" value="2"/>
</dbReference>
<proteinExistence type="predicted"/>
<name>A0A444J5Z5_9BACT</name>
<evidence type="ECO:0000313" key="5">
    <source>
        <dbReference type="EMBL" id="RWX51976.1"/>
    </source>
</evidence>
<protein>
    <submittedName>
        <fullName evidence="3">SH3-like domain-containing protein</fullName>
    </submittedName>
</protein>
<accession>A0A444J5Z5</accession>
<evidence type="ECO:0000259" key="2">
    <source>
        <dbReference type="PROSITE" id="PS51781"/>
    </source>
</evidence>
<keyword evidence="8" id="KW-1185">Reference proteome</keyword>
<dbReference type="Proteomes" id="UP000288892">
    <property type="component" value="Unassembled WGS sequence"/>
</dbReference>
<feature type="chain" id="PRO_5038237812" evidence="1">
    <location>
        <begin position="30"/>
        <end position="156"/>
    </location>
</feature>
<organism evidence="3 6">
    <name type="scientific">Candidatus Electrothrix marina</name>
    <dbReference type="NCBI Taxonomy" id="1859130"/>
    <lineage>
        <taxon>Bacteria</taxon>
        <taxon>Pseudomonadati</taxon>
        <taxon>Thermodesulfobacteriota</taxon>
        <taxon>Desulfobulbia</taxon>
        <taxon>Desulfobulbales</taxon>
        <taxon>Desulfobulbaceae</taxon>
        <taxon>Candidatus Electrothrix</taxon>
    </lineage>
</organism>
<evidence type="ECO:0000313" key="8">
    <source>
        <dbReference type="Proteomes" id="UP000288892"/>
    </source>
</evidence>
<evidence type="ECO:0000313" key="4">
    <source>
        <dbReference type="EMBL" id="RWX50061.1"/>
    </source>
</evidence>
<evidence type="ECO:0000256" key="1">
    <source>
        <dbReference type="SAM" id="SignalP"/>
    </source>
</evidence>
<dbReference type="EMBL" id="MTKS01000055">
    <property type="protein sequence ID" value="RWX51976.1"/>
    <property type="molecule type" value="Genomic_DNA"/>
</dbReference>
<dbReference type="InterPro" id="IPR003646">
    <property type="entry name" value="SH3-like_bac-type"/>
</dbReference>
<dbReference type="EMBL" id="MTKR01000154">
    <property type="protein sequence ID" value="RWX50061.1"/>
    <property type="molecule type" value="Genomic_DNA"/>
</dbReference>
<gene>
    <name evidence="3" type="ORF">VT99_10904</name>
    <name evidence="4" type="ORF">VU00_11542</name>
    <name evidence="5" type="ORF">VU01_10558</name>
</gene>
<dbReference type="AlphaFoldDB" id="A0A444J5Z5"/>
<evidence type="ECO:0000313" key="7">
    <source>
        <dbReference type="Proteomes" id="UP000287615"/>
    </source>
</evidence>
<dbReference type="Gene3D" id="2.30.30.40">
    <property type="entry name" value="SH3 Domains"/>
    <property type="match status" value="2"/>
</dbReference>
<dbReference type="Pfam" id="PF08239">
    <property type="entry name" value="SH3_3"/>
    <property type="match status" value="2"/>
</dbReference>
<sequence length="156" mass="17255">MRCRTFKEGVRVCILTAALAIMLSGVAGAAEFVSVVKDGVNLRSGPTTGHEVLFQLPAGYPLKVLERDKKWIKVSDYENDKGWIYAGLVSRTPYVIVKADEGNVRSGPGTSYDKVGKVVRDVILKKVGTEGDWFKISHPELTGWIYNNLVWPREAS</sequence>